<evidence type="ECO:0000313" key="2">
    <source>
        <dbReference type="EMBL" id="KAJ1087996.1"/>
    </source>
</evidence>
<evidence type="ECO:0000256" key="1">
    <source>
        <dbReference type="SAM" id="MobiDB-lite"/>
    </source>
</evidence>
<protein>
    <submittedName>
        <fullName evidence="2">Uncharacterized protein</fullName>
    </submittedName>
</protein>
<proteinExistence type="predicted"/>
<organism evidence="2 3">
    <name type="scientific">Pleurodeles waltl</name>
    <name type="common">Iberian ribbed newt</name>
    <dbReference type="NCBI Taxonomy" id="8319"/>
    <lineage>
        <taxon>Eukaryota</taxon>
        <taxon>Metazoa</taxon>
        <taxon>Chordata</taxon>
        <taxon>Craniata</taxon>
        <taxon>Vertebrata</taxon>
        <taxon>Euteleostomi</taxon>
        <taxon>Amphibia</taxon>
        <taxon>Batrachia</taxon>
        <taxon>Caudata</taxon>
        <taxon>Salamandroidea</taxon>
        <taxon>Salamandridae</taxon>
        <taxon>Pleurodelinae</taxon>
        <taxon>Pleurodeles</taxon>
    </lineage>
</organism>
<feature type="compositionally biased region" description="Basic and acidic residues" evidence="1">
    <location>
        <begin position="73"/>
        <end position="90"/>
    </location>
</feature>
<evidence type="ECO:0000313" key="3">
    <source>
        <dbReference type="Proteomes" id="UP001066276"/>
    </source>
</evidence>
<keyword evidence="3" id="KW-1185">Reference proteome</keyword>
<feature type="compositionally biased region" description="Basic and acidic residues" evidence="1">
    <location>
        <begin position="41"/>
        <end position="56"/>
    </location>
</feature>
<accession>A0AAV7L8P1</accession>
<feature type="region of interest" description="Disordered" evidence="1">
    <location>
        <begin position="1"/>
        <end position="120"/>
    </location>
</feature>
<dbReference type="EMBL" id="JANPWB010000015">
    <property type="protein sequence ID" value="KAJ1087996.1"/>
    <property type="molecule type" value="Genomic_DNA"/>
</dbReference>
<dbReference type="AlphaFoldDB" id="A0AAV7L8P1"/>
<sequence length="148" mass="16029">MAVRTRGLTLWTHKKYTGCTEEQKGEGGGSKSAPRSRKPRREVAEPGPKRRDRERSGLAGDGAGAGGRSLGRRRAEGGPKACCRDQRSEPQRNMAARRRAESVGPDHRTIAPGVGAERTQDLTLWTHKKFTGLTEEQKGDGGDPKSAP</sequence>
<comment type="caution">
    <text evidence="2">The sequence shown here is derived from an EMBL/GenBank/DDBJ whole genome shotgun (WGS) entry which is preliminary data.</text>
</comment>
<reference evidence="2" key="1">
    <citation type="journal article" date="2022" name="bioRxiv">
        <title>Sequencing and chromosome-scale assembly of the giantPleurodeles waltlgenome.</title>
        <authorList>
            <person name="Brown T."/>
            <person name="Elewa A."/>
            <person name="Iarovenko S."/>
            <person name="Subramanian E."/>
            <person name="Araus A.J."/>
            <person name="Petzold A."/>
            <person name="Susuki M."/>
            <person name="Suzuki K.-i.T."/>
            <person name="Hayashi T."/>
            <person name="Toyoda A."/>
            <person name="Oliveira C."/>
            <person name="Osipova E."/>
            <person name="Leigh N.D."/>
            <person name="Simon A."/>
            <person name="Yun M.H."/>
        </authorList>
    </citation>
    <scope>NUCLEOTIDE SEQUENCE</scope>
    <source>
        <strain evidence="2">20211129_DDA</strain>
        <tissue evidence="2">Liver</tissue>
    </source>
</reference>
<feature type="compositionally biased region" description="Gly residues" evidence="1">
    <location>
        <begin position="59"/>
        <end position="69"/>
    </location>
</feature>
<feature type="compositionally biased region" description="Basic and acidic residues" evidence="1">
    <location>
        <begin position="98"/>
        <end position="109"/>
    </location>
</feature>
<gene>
    <name evidence="2" type="ORF">NDU88_001155</name>
</gene>
<name>A0AAV7L8P1_PLEWA</name>
<dbReference type="Proteomes" id="UP001066276">
    <property type="component" value="Chromosome 11"/>
</dbReference>